<dbReference type="AlphaFoldDB" id="A0A0F9E4K2"/>
<keyword evidence="2" id="KW-0812">Transmembrane</keyword>
<reference evidence="3" key="1">
    <citation type="journal article" date="2015" name="Nature">
        <title>Complex archaea that bridge the gap between prokaryotes and eukaryotes.</title>
        <authorList>
            <person name="Spang A."/>
            <person name="Saw J.H."/>
            <person name="Jorgensen S.L."/>
            <person name="Zaremba-Niedzwiedzka K."/>
            <person name="Martijn J."/>
            <person name="Lind A.E."/>
            <person name="van Eijk R."/>
            <person name="Schleper C."/>
            <person name="Guy L."/>
            <person name="Ettema T.J."/>
        </authorList>
    </citation>
    <scope>NUCLEOTIDE SEQUENCE</scope>
</reference>
<evidence type="ECO:0000256" key="2">
    <source>
        <dbReference type="SAM" id="Phobius"/>
    </source>
</evidence>
<feature type="compositionally biased region" description="Basic and acidic residues" evidence="1">
    <location>
        <begin position="68"/>
        <end position="86"/>
    </location>
</feature>
<dbReference type="EMBL" id="LAZR01038658">
    <property type="protein sequence ID" value="KKL18968.1"/>
    <property type="molecule type" value="Genomic_DNA"/>
</dbReference>
<feature type="region of interest" description="Disordered" evidence="1">
    <location>
        <begin position="66"/>
        <end position="96"/>
    </location>
</feature>
<keyword evidence="2" id="KW-0472">Membrane</keyword>
<proteinExistence type="predicted"/>
<evidence type="ECO:0000256" key="1">
    <source>
        <dbReference type="SAM" id="MobiDB-lite"/>
    </source>
</evidence>
<keyword evidence="2" id="KW-1133">Transmembrane helix</keyword>
<sequence>MARGTKVRCPACGNVFAKELGRRLATLMDQTRPRSRRWPRVCVAVAAALLVGAIGLVAVRHFANRPSNTEDRAESLESARRRELLRSSKTGKPLSPEQLYAAANPAVVRVYVTDTSFDVVGQGSGFFVGP</sequence>
<feature type="non-terminal residue" evidence="3">
    <location>
        <position position="130"/>
    </location>
</feature>
<organism evidence="3">
    <name type="scientific">marine sediment metagenome</name>
    <dbReference type="NCBI Taxonomy" id="412755"/>
    <lineage>
        <taxon>unclassified sequences</taxon>
        <taxon>metagenomes</taxon>
        <taxon>ecological metagenomes</taxon>
    </lineage>
</organism>
<feature type="transmembrane region" description="Helical" evidence="2">
    <location>
        <begin position="41"/>
        <end position="63"/>
    </location>
</feature>
<evidence type="ECO:0000313" key="3">
    <source>
        <dbReference type="EMBL" id="KKL18968.1"/>
    </source>
</evidence>
<protein>
    <submittedName>
        <fullName evidence="3">Uncharacterized protein</fullName>
    </submittedName>
</protein>
<name>A0A0F9E4K2_9ZZZZ</name>
<gene>
    <name evidence="3" type="ORF">LCGC14_2470170</name>
</gene>
<comment type="caution">
    <text evidence="3">The sequence shown here is derived from an EMBL/GenBank/DDBJ whole genome shotgun (WGS) entry which is preliminary data.</text>
</comment>
<accession>A0A0F9E4K2</accession>